<keyword evidence="4" id="KW-1185">Reference proteome</keyword>
<sequence>MFQKYASFVVNNAAQVNSIENGLRTLTYILPGRFADAELASEAIYTLLSFVGVYHDSLLGKAAKAGLLVDKEGKPVEIDVTPFNRYHGRLSQRSSVYHATALLLSGLQFSEKLVEMLVVKKLGEKMRWKVVSLIEIVKVLLRMNLLQLSGRRMVTGSVVPERLVDPASLGSAKKALSSLSASTPSAASPAAATASQWKGGRSGLRFTPVRDILERTEGSATLSGYVTGEARNPEAVAPALALIRRYGPLGLAGELLFILRPLIYVLGIRKLGKRDWRPWALSLLVELASRQMIRTDLHAGRRDSSKHTVEKDELSRRKWLFLYYLLRSPFFDRFTESRLSRVAEWCNNKPLLSLLGSLIQDYQPLWQQYYFYTAGS</sequence>
<dbReference type="Proteomes" id="UP001149813">
    <property type="component" value="Unassembled WGS sequence"/>
</dbReference>
<dbReference type="PANTHER" id="PTHR13299">
    <property type="entry name" value="PEROXISOMAL MEMBRANE PROTEIN PEX16"/>
    <property type="match status" value="1"/>
</dbReference>
<keyword evidence="2" id="KW-0576">Peroxisome</keyword>
<comment type="caution">
    <text evidence="3">The sequence shown here is derived from an EMBL/GenBank/DDBJ whole genome shotgun (WGS) entry which is preliminary data.</text>
</comment>
<dbReference type="EMBL" id="JANBOJ010000077">
    <property type="protein sequence ID" value="KAJ1723184.1"/>
    <property type="molecule type" value="Genomic_DNA"/>
</dbReference>
<dbReference type="PANTHER" id="PTHR13299:SF0">
    <property type="entry name" value="PEROXISOMAL MEMBRANE PROTEIN PEX16"/>
    <property type="match status" value="1"/>
</dbReference>
<evidence type="ECO:0000256" key="1">
    <source>
        <dbReference type="ARBA" id="ARBA00009505"/>
    </source>
</evidence>
<dbReference type="GO" id="GO:0005778">
    <property type="term" value="C:peroxisomal membrane"/>
    <property type="evidence" value="ECO:0007669"/>
    <property type="project" value="UniProtKB-SubCell"/>
</dbReference>
<reference evidence="3" key="1">
    <citation type="submission" date="2022-07" db="EMBL/GenBank/DDBJ databases">
        <title>Phylogenomic reconstructions and comparative analyses of Kickxellomycotina fungi.</title>
        <authorList>
            <person name="Reynolds N.K."/>
            <person name="Stajich J.E."/>
            <person name="Barry K."/>
            <person name="Grigoriev I.V."/>
            <person name="Crous P."/>
            <person name="Smith M.E."/>
        </authorList>
    </citation>
    <scope>NUCLEOTIDE SEQUENCE</scope>
    <source>
        <strain evidence="3">NBRC 32514</strain>
    </source>
</reference>
<dbReference type="OrthoDB" id="2021143at2759"/>
<comment type="similarity">
    <text evidence="1 2">Belongs to the peroxin-16 family.</text>
</comment>
<evidence type="ECO:0000313" key="3">
    <source>
        <dbReference type="EMBL" id="KAJ1723184.1"/>
    </source>
</evidence>
<dbReference type="Pfam" id="PF08610">
    <property type="entry name" value="Pex16"/>
    <property type="match status" value="1"/>
</dbReference>
<protein>
    <recommendedName>
        <fullName evidence="2">Peroxisomal membrane protein PEX16</fullName>
    </recommendedName>
</protein>
<dbReference type="GO" id="GO:0007031">
    <property type="term" value="P:peroxisome organization"/>
    <property type="evidence" value="ECO:0007669"/>
    <property type="project" value="UniProtKB-KW"/>
</dbReference>
<evidence type="ECO:0000256" key="2">
    <source>
        <dbReference type="RuleBase" id="RU365003"/>
    </source>
</evidence>
<comment type="subcellular location">
    <subcellularLocation>
        <location evidence="2">Peroxisome membrane</location>
    </subcellularLocation>
</comment>
<accession>A0A9W7Y3A7</accession>
<keyword evidence="2" id="KW-0962">Peroxisome biogenesis</keyword>
<name>A0A9W7Y3A7_9FUNG</name>
<dbReference type="AlphaFoldDB" id="A0A9W7Y3A7"/>
<proteinExistence type="inferred from homology"/>
<gene>
    <name evidence="3" type="ORF">LPJ53_002446</name>
</gene>
<evidence type="ECO:0000313" key="4">
    <source>
        <dbReference type="Proteomes" id="UP001149813"/>
    </source>
</evidence>
<dbReference type="InterPro" id="IPR013919">
    <property type="entry name" value="Pex16"/>
</dbReference>
<organism evidence="3 4">
    <name type="scientific">Coemansia erecta</name>
    <dbReference type="NCBI Taxonomy" id="147472"/>
    <lineage>
        <taxon>Eukaryota</taxon>
        <taxon>Fungi</taxon>
        <taxon>Fungi incertae sedis</taxon>
        <taxon>Zoopagomycota</taxon>
        <taxon>Kickxellomycotina</taxon>
        <taxon>Kickxellomycetes</taxon>
        <taxon>Kickxellales</taxon>
        <taxon>Kickxellaceae</taxon>
        <taxon>Coemansia</taxon>
    </lineage>
</organism>